<keyword evidence="3" id="KW-1185">Reference proteome</keyword>
<feature type="chain" id="PRO_5035746285" description="Secreted protein" evidence="1">
    <location>
        <begin position="23"/>
        <end position="61"/>
    </location>
</feature>
<dbReference type="EMBL" id="CM026426">
    <property type="protein sequence ID" value="KAG0573910.1"/>
    <property type="molecule type" value="Genomic_DNA"/>
</dbReference>
<keyword evidence="1" id="KW-0732">Signal</keyword>
<dbReference type="AlphaFoldDB" id="A0A8T0HSB6"/>
<evidence type="ECO:0000313" key="3">
    <source>
        <dbReference type="Proteomes" id="UP000822688"/>
    </source>
</evidence>
<feature type="signal peptide" evidence="1">
    <location>
        <begin position="1"/>
        <end position="22"/>
    </location>
</feature>
<evidence type="ECO:0000313" key="2">
    <source>
        <dbReference type="EMBL" id="KAG0573910.1"/>
    </source>
</evidence>
<organism evidence="2 3">
    <name type="scientific">Ceratodon purpureus</name>
    <name type="common">Fire moss</name>
    <name type="synonym">Dicranum purpureum</name>
    <dbReference type="NCBI Taxonomy" id="3225"/>
    <lineage>
        <taxon>Eukaryota</taxon>
        <taxon>Viridiplantae</taxon>
        <taxon>Streptophyta</taxon>
        <taxon>Embryophyta</taxon>
        <taxon>Bryophyta</taxon>
        <taxon>Bryophytina</taxon>
        <taxon>Bryopsida</taxon>
        <taxon>Dicranidae</taxon>
        <taxon>Pseudoditrichales</taxon>
        <taxon>Ditrichaceae</taxon>
        <taxon>Ceratodon</taxon>
    </lineage>
</organism>
<dbReference type="Proteomes" id="UP000822688">
    <property type="component" value="Chromosome V"/>
</dbReference>
<accession>A0A8T0HSB6</accession>
<gene>
    <name evidence="2" type="ORF">KC19_VG220700</name>
</gene>
<comment type="caution">
    <text evidence="2">The sequence shown here is derived from an EMBL/GenBank/DDBJ whole genome shotgun (WGS) entry which is preliminary data.</text>
</comment>
<sequence length="61" mass="7291">MFIVYRRLLRSWFQLAVVGVFGFLEQHQRRCDYSFDSQRCSNARSILLPHYDCKFDAPCSI</sequence>
<evidence type="ECO:0008006" key="4">
    <source>
        <dbReference type="Google" id="ProtNLM"/>
    </source>
</evidence>
<evidence type="ECO:0000256" key="1">
    <source>
        <dbReference type="SAM" id="SignalP"/>
    </source>
</evidence>
<proteinExistence type="predicted"/>
<name>A0A8T0HSB6_CERPU</name>
<protein>
    <recommendedName>
        <fullName evidence="4">Secreted protein</fullName>
    </recommendedName>
</protein>
<reference evidence="2" key="1">
    <citation type="submission" date="2020-06" db="EMBL/GenBank/DDBJ databases">
        <title>WGS assembly of Ceratodon purpureus strain R40.</title>
        <authorList>
            <person name="Carey S.B."/>
            <person name="Jenkins J."/>
            <person name="Shu S."/>
            <person name="Lovell J.T."/>
            <person name="Sreedasyam A."/>
            <person name="Maumus F."/>
            <person name="Tiley G.P."/>
            <person name="Fernandez-Pozo N."/>
            <person name="Barry K."/>
            <person name="Chen C."/>
            <person name="Wang M."/>
            <person name="Lipzen A."/>
            <person name="Daum C."/>
            <person name="Saski C.A."/>
            <person name="Payton A.C."/>
            <person name="Mcbreen J.C."/>
            <person name="Conrad R.E."/>
            <person name="Kollar L.M."/>
            <person name="Olsson S."/>
            <person name="Huttunen S."/>
            <person name="Landis J.B."/>
            <person name="Wickett N.J."/>
            <person name="Johnson M.G."/>
            <person name="Rensing S.A."/>
            <person name="Grimwood J."/>
            <person name="Schmutz J."/>
            <person name="Mcdaniel S.F."/>
        </authorList>
    </citation>
    <scope>NUCLEOTIDE SEQUENCE</scope>
    <source>
        <strain evidence="2">R40</strain>
    </source>
</reference>